<evidence type="ECO:0000256" key="3">
    <source>
        <dbReference type="ARBA" id="ARBA00022737"/>
    </source>
</evidence>
<feature type="chain" id="PRO_5035291767" description="Thioredoxin domain-containing protein" evidence="5">
    <location>
        <begin position="22"/>
        <end position="199"/>
    </location>
</feature>
<reference evidence="7" key="1">
    <citation type="submission" date="2021-05" db="EMBL/GenBank/DDBJ databases">
        <title>The genome of the haptophyte Pavlova lutheri (Diacronema luteri, Pavlovales) - a model for lipid biosynthesis in eukaryotic algae.</title>
        <authorList>
            <person name="Hulatt C.J."/>
            <person name="Posewitz M.C."/>
        </authorList>
    </citation>
    <scope>NUCLEOTIDE SEQUENCE</scope>
    <source>
        <strain evidence="7">NIVA-4/92</strain>
    </source>
</reference>
<dbReference type="PANTHER" id="PTHR45672">
    <property type="entry name" value="PROTEIN DISULFIDE-ISOMERASE C17H9.14C-RELATED"/>
    <property type="match status" value="1"/>
</dbReference>
<dbReference type="InterPro" id="IPR051063">
    <property type="entry name" value="PDI"/>
</dbReference>
<keyword evidence="2 5" id="KW-0732">Signal</keyword>
<dbReference type="OrthoDB" id="72053at2759"/>
<evidence type="ECO:0000256" key="4">
    <source>
        <dbReference type="RuleBase" id="RU004208"/>
    </source>
</evidence>
<dbReference type="PROSITE" id="PS00194">
    <property type="entry name" value="THIOREDOXIN_1"/>
    <property type="match status" value="1"/>
</dbReference>
<dbReference type="PANTHER" id="PTHR45672:SF3">
    <property type="entry name" value="THIOREDOXIN DOMAIN-CONTAINING PROTEIN 5"/>
    <property type="match status" value="1"/>
</dbReference>
<dbReference type="Gene3D" id="3.40.30.10">
    <property type="entry name" value="Glutaredoxin"/>
    <property type="match status" value="1"/>
</dbReference>
<dbReference type="InterPro" id="IPR017937">
    <property type="entry name" value="Thioredoxin_CS"/>
</dbReference>
<dbReference type="InterPro" id="IPR013766">
    <property type="entry name" value="Thioredoxin_domain"/>
</dbReference>
<dbReference type="PRINTS" id="PR00421">
    <property type="entry name" value="THIOREDOXIN"/>
</dbReference>
<feature type="domain" description="Thioredoxin" evidence="6">
    <location>
        <begin position="4"/>
        <end position="133"/>
    </location>
</feature>
<gene>
    <name evidence="7" type="ORF">KFE25_006225</name>
</gene>
<dbReference type="EMBL" id="JAGTXO010000002">
    <property type="protein sequence ID" value="KAG8469770.1"/>
    <property type="molecule type" value="Genomic_DNA"/>
</dbReference>
<evidence type="ECO:0000256" key="5">
    <source>
        <dbReference type="SAM" id="SignalP"/>
    </source>
</evidence>
<comment type="caution">
    <text evidence="7">The sequence shown here is derived from an EMBL/GenBank/DDBJ whole genome shotgun (WGS) entry which is preliminary data.</text>
</comment>
<protein>
    <recommendedName>
        <fullName evidence="6">Thioredoxin domain-containing protein</fullName>
    </recommendedName>
</protein>
<sequence length="199" mass="21202">MPRAVLLRACVACTLACVASGAAVDLTSETFDSLVFESGKNAMIKFFAPWCGHCKAMKPAWDELGTEYSDSSSVLIADVDCTAESSKGLCEKHGVNGFPTIKSFTSDTGKDGQDYEGGRDLESLKAYVSENLAAKCLIAEPAACTEKEVGFIAKMQAKGGKAEAAAELKRLEGLKGNPMAPDLKKWVNQRVAILQQLAK</sequence>
<evidence type="ECO:0000259" key="6">
    <source>
        <dbReference type="PROSITE" id="PS51352"/>
    </source>
</evidence>
<dbReference type="NCBIfam" id="TIGR01126">
    <property type="entry name" value="pdi_dom"/>
    <property type="match status" value="1"/>
</dbReference>
<evidence type="ECO:0000256" key="1">
    <source>
        <dbReference type="ARBA" id="ARBA00006347"/>
    </source>
</evidence>
<dbReference type="OMA" id="PAACTEK"/>
<dbReference type="SUPFAM" id="SSF52833">
    <property type="entry name" value="Thioredoxin-like"/>
    <property type="match status" value="1"/>
</dbReference>
<dbReference type="InterPro" id="IPR005788">
    <property type="entry name" value="PDI_thioredoxin-like_dom"/>
</dbReference>
<dbReference type="PROSITE" id="PS51352">
    <property type="entry name" value="THIOREDOXIN_2"/>
    <property type="match status" value="1"/>
</dbReference>
<accession>A0A8J5XXK4</accession>
<dbReference type="Pfam" id="PF00085">
    <property type="entry name" value="Thioredoxin"/>
    <property type="match status" value="1"/>
</dbReference>
<dbReference type="GO" id="GO:0005783">
    <property type="term" value="C:endoplasmic reticulum"/>
    <property type="evidence" value="ECO:0007669"/>
    <property type="project" value="TreeGrafter"/>
</dbReference>
<feature type="signal peptide" evidence="5">
    <location>
        <begin position="1"/>
        <end position="21"/>
    </location>
</feature>
<keyword evidence="3" id="KW-0677">Repeat</keyword>
<dbReference type="GO" id="GO:0006457">
    <property type="term" value="P:protein folding"/>
    <property type="evidence" value="ECO:0007669"/>
    <property type="project" value="TreeGrafter"/>
</dbReference>
<comment type="similarity">
    <text evidence="1 4">Belongs to the protein disulfide isomerase family.</text>
</comment>
<name>A0A8J5XXK4_DIALT</name>
<dbReference type="InterPro" id="IPR036249">
    <property type="entry name" value="Thioredoxin-like_sf"/>
</dbReference>
<organism evidence="7 8">
    <name type="scientific">Diacronema lutheri</name>
    <name type="common">Unicellular marine alga</name>
    <name type="synonym">Monochrysis lutheri</name>
    <dbReference type="NCBI Taxonomy" id="2081491"/>
    <lineage>
        <taxon>Eukaryota</taxon>
        <taxon>Haptista</taxon>
        <taxon>Haptophyta</taxon>
        <taxon>Pavlovophyceae</taxon>
        <taxon>Pavlovales</taxon>
        <taxon>Pavlovaceae</taxon>
        <taxon>Diacronema</taxon>
    </lineage>
</organism>
<evidence type="ECO:0000256" key="2">
    <source>
        <dbReference type="ARBA" id="ARBA00022729"/>
    </source>
</evidence>
<keyword evidence="8" id="KW-1185">Reference proteome</keyword>
<dbReference type="AlphaFoldDB" id="A0A8J5XXK4"/>
<dbReference type="GO" id="GO:0003756">
    <property type="term" value="F:protein disulfide isomerase activity"/>
    <property type="evidence" value="ECO:0007669"/>
    <property type="project" value="InterPro"/>
</dbReference>
<dbReference type="Proteomes" id="UP000751190">
    <property type="component" value="Unassembled WGS sequence"/>
</dbReference>
<evidence type="ECO:0000313" key="8">
    <source>
        <dbReference type="Proteomes" id="UP000751190"/>
    </source>
</evidence>
<proteinExistence type="inferred from homology"/>
<evidence type="ECO:0000313" key="7">
    <source>
        <dbReference type="EMBL" id="KAG8469770.1"/>
    </source>
</evidence>